<dbReference type="Proteomes" id="UP001177003">
    <property type="component" value="Chromosome 8"/>
</dbReference>
<protein>
    <submittedName>
        <fullName evidence="3">Uncharacterized protein</fullName>
    </submittedName>
</protein>
<evidence type="ECO:0000313" key="4">
    <source>
        <dbReference type="Proteomes" id="UP001177003"/>
    </source>
</evidence>
<keyword evidence="1" id="KW-0479">Metal-binding</keyword>
<evidence type="ECO:0000313" key="3">
    <source>
        <dbReference type="EMBL" id="CAI9295716.1"/>
    </source>
</evidence>
<gene>
    <name evidence="3" type="ORF">LSALG_LOCUS34641</name>
</gene>
<dbReference type="PANTHER" id="PTHR32494:SF19">
    <property type="entry name" value="ALLANTOATE DEIMINASE-RELATED"/>
    <property type="match status" value="1"/>
</dbReference>
<proteinExistence type="predicted"/>
<dbReference type="EMBL" id="OX465084">
    <property type="protein sequence ID" value="CAI9295716.1"/>
    <property type="molecule type" value="Genomic_DNA"/>
</dbReference>
<dbReference type="GO" id="GO:0046872">
    <property type="term" value="F:metal ion binding"/>
    <property type="evidence" value="ECO:0007669"/>
    <property type="project" value="UniProtKB-KW"/>
</dbReference>
<name>A0AA35ZNF5_LACSI</name>
<evidence type="ECO:0000256" key="2">
    <source>
        <dbReference type="ARBA" id="ARBA00022801"/>
    </source>
</evidence>
<dbReference type="InterPro" id="IPR010158">
    <property type="entry name" value="Amidase_Cbmase"/>
</dbReference>
<keyword evidence="4" id="KW-1185">Reference proteome</keyword>
<reference evidence="3" key="1">
    <citation type="submission" date="2023-04" db="EMBL/GenBank/DDBJ databases">
        <authorList>
            <person name="Vijverberg K."/>
            <person name="Xiong W."/>
            <person name="Schranz E."/>
        </authorList>
    </citation>
    <scope>NUCLEOTIDE SEQUENCE</scope>
</reference>
<dbReference type="GO" id="GO:0016813">
    <property type="term" value="F:hydrolase activity, acting on carbon-nitrogen (but not peptide) bonds, in linear amidines"/>
    <property type="evidence" value="ECO:0007669"/>
    <property type="project" value="InterPro"/>
</dbReference>
<accession>A0AA35ZNF5</accession>
<keyword evidence="2" id="KW-0378">Hydrolase</keyword>
<organism evidence="3 4">
    <name type="scientific">Lactuca saligna</name>
    <name type="common">Willowleaf lettuce</name>
    <dbReference type="NCBI Taxonomy" id="75948"/>
    <lineage>
        <taxon>Eukaryota</taxon>
        <taxon>Viridiplantae</taxon>
        <taxon>Streptophyta</taxon>
        <taxon>Embryophyta</taxon>
        <taxon>Tracheophyta</taxon>
        <taxon>Spermatophyta</taxon>
        <taxon>Magnoliopsida</taxon>
        <taxon>eudicotyledons</taxon>
        <taxon>Gunneridae</taxon>
        <taxon>Pentapetalae</taxon>
        <taxon>asterids</taxon>
        <taxon>campanulids</taxon>
        <taxon>Asterales</taxon>
        <taxon>Asteraceae</taxon>
        <taxon>Cichorioideae</taxon>
        <taxon>Cichorieae</taxon>
        <taxon>Lactucinae</taxon>
        <taxon>Lactuca</taxon>
    </lineage>
</organism>
<dbReference type="PANTHER" id="PTHR32494">
    <property type="entry name" value="ALLANTOATE DEIMINASE-RELATED"/>
    <property type="match status" value="1"/>
</dbReference>
<dbReference type="Gene3D" id="3.40.630.10">
    <property type="entry name" value="Zn peptidases"/>
    <property type="match status" value="1"/>
</dbReference>
<dbReference type="AlphaFoldDB" id="A0AA35ZNF5"/>
<dbReference type="Gene3D" id="3.30.70.360">
    <property type="match status" value="1"/>
</dbReference>
<evidence type="ECO:0000256" key="1">
    <source>
        <dbReference type="ARBA" id="ARBA00022723"/>
    </source>
</evidence>
<sequence>MVAVAASLALGIKTEKRVSLDRVRVRGRSPAFNALASTFENANARNLSTPPPLVRKSYPKSGATNSPNAVVRSTAITSLTATFEQLPPREPLMPRSVKRISIGIVTAIAAPASIRVDFGGNGGHARAALMPQRNDAGLATAKRTLAVENMFLNLDP</sequence>